<organism evidence="1 2">
    <name type="scientific">Acropora cervicornis</name>
    <name type="common">Staghorn coral</name>
    <dbReference type="NCBI Taxonomy" id="6130"/>
    <lineage>
        <taxon>Eukaryota</taxon>
        <taxon>Metazoa</taxon>
        <taxon>Cnidaria</taxon>
        <taxon>Anthozoa</taxon>
        <taxon>Hexacorallia</taxon>
        <taxon>Scleractinia</taxon>
        <taxon>Astrocoeniina</taxon>
        <taxon>Acroporidae</taxon>
        <taxon>Acropora</taxon>
    </lineage>
</organism>
<name>A0AAD9R370_ACRCE</name>
<dbReference type="EMBL" id="JARQWQ010000004">
    <property type="protein sequence ID" value="KAK2572309.1"/>
    <property type="molecule type" value="Genomic_DNA"/>
</dbReference>
<comment type="caution">
    <text evidence="1">The sequence shown here is derived from an EMBL/GenBank/DDBJ whole genome shotgun (WGS) entry which is preliminary data.</text>
</comment>
<proteinExistence type="predicted"/>
<feature type="non-terminal residue" evidence="1">
    <location>
        <position position="1"/>
    </location>
</feature>
<reference evidence="1" key="1">
    <citation type="journal article" date="2023" name="G3 (Bethesda)">
        <title>Whole genome assembly and annotation of the endangered Caribbean coral Acropora cervicornis.</title>
        <authorList>
            <person name="Selwyn J.D."/>
            <person name="Vollmer S.V."/>
        </authorList>
    </citation>
    <scope>NUCLEOTIDE SEQUENCE</scope>
    <source>
        <strain evidence="1">K2</strain>
    </source>
</reference>
<gene>
    <name evidence="1" type="ORF">P5673_002535</name>
</gene>
<evidence type="ECO:0000313" key="2">
    <source>
        <dbReference type="Proteomes" id="UP001249851"/>
    </source>
</evidence>
<accession>A0AAD9R370</accession>
<keyword evidence="2" id="KW-1185">Reference proteome</keyword>
<protein>
    <submittedName>
        <fullName evidence="1">Uncharacterized protein</fullName>
    </submittedName>
</protein>
<reference evidence="1" key="2">
    <citation type="journal article" date="2023" name="Science">
        <title>Genomic signatures of disease resistance in endangered staghorn corals.</title>
        <authorList>
            <person name="Vollmer S.V."/>
            <person name="Selwyn J.D."/>
            <person name="Despard B.A."/>
            <person name="Roesel C.L."/>
        </authorList>
    </citation>
    <scope>NUCLEOTIDE SEQUENCE</scope>
    <source>
        <strain evidence="1">K2</strain>
    </source>
</reference>
<evidence type="ECO:0000313" key="1">
    <source>
        <dbReference type="EMBL" id="KAK2572309.1"/>
    </source>
</evidence>
<dbReference type="AlphaFoldDB" id="A0AAD9R370"/>
<sequence length="120" mass="14093">DISFLIVTEKSLTPEEQKQENFGRKSFPETPDNVQYFQQQHQRAGTHQGNIKNGISLFLIPIFHKCSREADYHWNIRRYGQQSIPPKYEAIQAKPKQKRGSYPRLDDSAHNCVVDFNRIF</sequence>
<dbReference type="Proteomes" id="UP001249851">
    <property type="component" value="Unassembled WGS sequence"/>
</dbReference>